<dbReference type="InterPro" id="IPR046700">
    <property type="entry name" value="DUF6570"/>
</dbReference>
<name>A0A6S7JNP8_PARCT</name>
<evidence type="ECO:0000259" key="1">
    <source>
        <dbReference type="Pfam" id="PF20209"/>
    </source>
</evidence>
<keyword evidence="2" id="KW-0067">ATP-binding</keyword>
<dbReference type="Proteomes" id="UP001152795">
    <property type="component" value="Unassembled WGS sequence"/>
</dbReference>
<reference evidence="2" key="1">
    <citation type="submission" date="2020-04" db="EMBL/GenBank/DDBJ databases">
        <authorList>
            <person name="Alioto T."/>
            <person name="Alioto T."/>
            <person name="Gomez Garrido J."/>
        </authorList>
    </citation>
    <scope>NUCLEOTIDE SEQUENCE</scope>
    <source>
        <strain evidence="2">A484AB</strain>
    </source>
</reference>
<gene>
    <name evidence="2" type="ORF">PACLA_8A007708</name>
</gene>
<evidence type="ECO:0000313" key="2">
    <source>
        <dbReference type="EMBL" id="CAB4032668.1"/>
    </source>
</evidence>
<accession>A0A6S7JNP8</accession>
<protein>
    <submittedName>
        <fullName evidence="2">ATP-dependent DNA helicase PIF1</fullName>
    </submittedName>
</protein>
<dbReference type="GO" id="GO:0004386">
    <property type="term" value="F:helicase activity"/>
    <property type="evidence" value="ECO:0007669"/>
    <property type="project" value="UniProtKB-KW"/>
</dbReference>
<evidence type="ECO:0000313" key="3">
    <source>
        <dbReference type="Proteomes" id="UP001152795"/>
    </source>
</evidence>
<proteinExistence type="predicted"/>
<dbReference type="AlphaFoldDB" id="A0A6S7JNP8"/>
<keyword evidence="2" id="KW-0547">Nucleotide-binding</keyword>
<comment type="caution">
    <text evidence="2">The sequence shown here is derived from an EMBL/GenBank/DDBJ whole genome shotgun (WGS) entry which is preliminary data.</text>
</comment>
<feature type="non-terminal residue" evidence="2">
    <location>
        <position position="1"/>
    </location>
</feature>
<sequence>DVASKKRKIENNLDVSHSSKKLKRENVFSKTGIPKPINIVHTEKVKETNFSSTFSSKTQACFEVREKDANSVNMKLESEKVSEPLLSDISGFNKFDMKAKVNIEKFHKSMKYSVFQCQVCFEAWPINTKPKSDFYVCKTCDRDKVPAKFSAENFMIPSLVPIKLQNVTQIEEMLIARALPIMRVYLKPGGQ</sequence>
<keyword evidence="3" id="KW-1185">Reference proteome</keyword>
<organism evidence="2 3">
    <name type="scientific">Paramuricea clavata</name>
    <name type="common">Red gorgonian</name>
    <name type="synonym">Violescent sea-whip</name>
    <dbReference type="NCBI Taxonomy" id="317549"/>
    <lineage>
        <taxon>Eukaryota</taxon>
        <taxon>Metazoa</taxon>
        <taxon>Cnidaria</taxon>
        <taxon>Anthozoa</taxon>
        <taxon>Octocorallia</taxon>
        <taxon>Malacalcyonacea</taxon>
        <taxon>Plexauridae</taxon>
        <taxon>Paramuricea</taxon>
    </lineage>
</organism>
<dbReference type="EMBL" id="CACRXK020018590">
    <property type="protein sequence ID" value="CAB4032668.1"/>
    <property type="molecule type" value="Genomic_DNA"/>
</dbReference>
<keyword evidence="2" id="KW-0378">Hydrolase</keyword>
<dbReference type="OrthoDB" id="432234at2759"/>
<feature type="domain" description="DUF6570" evidence="1">
    <location>
        <begin position="142"/>
        <end position="185"/>
    </location>
</feature>
<dbReference type="Pfam" id="PF20209">
    <property type="entry name" value="DUF6570"/>
    <property type="match status" value="1"/>
</dbReference>
<keyword evidence="2" id="KW-0347">Helicase</keyword>